<reference evidence="1 2" key="1">
    <citation type="submission" date="2013-09" db="EMBL/GenBank/DDBJ databases">
        <title>Whole genome shotgun sequence of Vibrio ezurae NBRC 102218.</title>
        <authorList>
            <person name="Yoshida I."/>
            <person name="Hosoyama A."/>
            <person name="Numata M."/>
            <person name="Hashimoto M."/>
            <person name="Hosoyama Y."/>
            <person name="Tsuchikane K."/>
            <person name="Noguchi M."/>
            <person name="Hirakata S."/>
            <person name="Ichikawa N."/>
            <person name="Ohji S."/>
            <person name="Yamazoe A."/>
            <person name="Fujita N."/>
        </authorList>
    </citation>
    <scope>NUCLEOTIDE SEQUENCE [LARGE SCALE GENOMIC DNA]</scope>
    <source>
        <strain evidence="1 2">NBRC 102218</strain>
    </source>
</reference>
<accession>U3B263</accession>
<name>U3B263_9VIBR</name>
<sequence length="124" mass="13854">MRVPQSRETRLNHITLFLRYTFDIIDLDVSEDSTLHKLARVHDANVGAGRIFCDSNGDGNISDQGLINLFAWSEGLSKTMGKLWGLMLLDPQSKLQILFSKTLIVTATPLVKRLTIYCGSTDIT</sequence>
<dbReference type="Proteomes" id="UP000016562">
    <property type="component" value="Unassembled WGS sequence"/>
</dbReference>
<dbReference type="AlphaFoldDB" id="U3B263"/>
<organism evidence="1 2">
    <name type="scientific">Vibrio ezurae NBRC 102218</name>
    <dbReference type="NCBI Taxonomy" id="1219080"/>
    <lineage>
        <taxon>Bacteria</taxon>
        <taxon>Pseudomonadati</taxon>
        <taxon>Pseudomonadota</taxon>
        <taxon>Gammaproteobacteria</taxon>
        <taxon>Vibrionales</taxon>
        <taxon>Vibrionaceae</taxon>
        <taxon>Vibrio</taxon>
    </lineage>
</organism>
<evidence type="ECO:0000313" key="2">
    <source>
        <dbReference type="Proteomes" id="UP000016562"/>
    </source>
</evidence>
<gene>
    <name evidence="1" type="ORF">VEZ01S_17_00190</name>
</gene>
<evidence type="ECO:0000313" key="1">
    <source>
        <dbReference type="EMBL" id="GAD79532.1"/>
    </source>
</evidence>
<dbReference type="STRING" id="1219080.VEZ01S_17_00190"/>
<comment type="caution">
    <text evidence="1">The sequence shown here is derived from an EMBL/GenBank/DDBJ whole genome shotgun (WGS) entry which is preliminary data.</text>
</comment>
<protein>
    <submittedName>
        <fullName evidence="1">Uncharacterized protein</fullName>
    </submittedName>
</protein>
<dbReference type="EMBL" id="BATM01000017">
    <property type="protein sequence ID" value="GAD79532.1"/>
    <property type="molecule type" value="Genomic_DNA"/>
</dbReference>
<proteinExistence type="predicted"/>
<keyword evidence="2" id="KW-1185">Reference proteome</keyword>